<dbReference type="eggNOG" id="COG4145">
    <property type="taxonomic scope" value="Bacteria"/>
</dbReference>
<gene>
    <name evidence="15" type="ORF">Cabys_2945</name>
    <name evidence="16" type="ORF">Calab_0157</name>
</gene>
<protein>
    <submittedName>
        <fullName evidence="16">Na+/solute symporter</fullName>
    </submittedName>
    <submittedName>
        <fullName evidence="15">Solute:Na+ symporter, SSS family/sodium/pantothenate symporter</fullName>
    </submittedName>
</protein>
<evidence type="ECO:0000256" key="3">
    <source>
        <dbReference type="ARBA" id="ARBA00022448"/>
    </source>
</evidence>
<dbReference type="EMBL" id="CM001402">
    <property type="protein sequence ID" value="EHO39810.1"/>
    <property type="molecule type" value="Genomic_DNA"/>
</dbReference>
<feature type="transmembrane region" description="Helical" evidence="14">
    <location>
        <begin position="69"/>
        <end position="93"/>
    </location>
</feature>
<keyword evidence="3" id="KW-0813">Transport</keyword>
<feature type="transmembrane region" description="Helical" evidence="14">
    <location>
        <begin position="459"/>
        <end position="481"/>
    </location>
</feature>
<comment type="similarity">
    <text evidence="2 13">Belongs to the sodium:solute symporter (SSF) (TC 2.A.21) family.</text>
</comment>
<evidence type="ECO:0000256" key="4">
    <source>
        <dbReference type="ARBA" id="ARBA00022475"/>
    </source>
</evidence>
<dbReference type="GO" id="GO:0006814">
    <property type="term" value="P:sodium ion transport"/>
    <property type="evidence" value="ECO:0007669"/>
    <property type="project" value="UniProtKB-KW"/>
</dbReference>
<feature type="transmembrane region" description="Helical" evidence="14">
    <location>
        <begin position="274"/>
        <end position="295"/>
    </location>
</feature>
<feature type="transmembrane region" description="Helical" evidence="14">
    <location>
        <begin position="435"/>
        <end position="453"/>
    </location>
</feature>
<reference evidence="16 17" key="1">
    <citation type="submission" date="2011-09" db="EMBL/GenBank/DDBJ databases">
        <title>The permanent draft genome of Caldithrix abyssi DSM 13497.</title>
        <authorList>
            <consortium name="US DOE Joint Genome Institute (JGI-PGF)"/>
            <person name="Lucas S."/>
            <person name="Han J."/>
            <person name="Lapidus A."/>
            <person name="Bruce D."/>
            <person name="Goodwin L."/>
            <person name="Pitluck S."/>
            <person name="Peters L."/>
            <person name="Kyrpides N."/>
            <person name="Mavromatis K."/>
            <person name="Ivanova N."/>
            <person name="Mikhailova N."/>
            <person name="Chertkov O."/>
            <person name="Detter J.C."/>
            <person name="Tapia R."/>
            <person name="Han C."/>
            <person name="Land M."/>
            <person name="Hauser L."/>
            <person name="Markowitz V."/>
            <person name="Cheng J.-F."/>
            <person name="Hugenholtz P."/>
            <person name="Woyke T."/>
            <person name="Wu D."/>
            <person name="Spring S."/>
            <person name="Brambilla E."/>
            <person name="Klenk H.-P."/>
            <person name="Eisen J.A."/>
        </authorList>
    </citation>
    <scope>NUCLEOTIDE SEQUENCE [LARGE SCALE GENOMIC DNA]</scope>
    <source>
        <strain evidence="16 17">DSM 13497</strain>
    </source>
</reference>
<reference evidence="15 18" key="2">
    <citation type="submission" date="2016-11" db="EMBL/GenBank/DDBJ databases">
        <title>Genomic analysis of Caldithrix abyssi and proposal of a novel bacterial phylum Caldithrichaeota.</title>
        <authorList>
            <person name="Kublanov I."/>
            <person name="Sigalova O."/>
            <person name="Gavrilov S."/>
            <person name="Lebedinsky A."/>
            <person name="Ivanova N."/>
            <person name="Daum C."/>
            <person name="Reddy T."/>
            <person name="Klenk H.P."/>
            <person name="Goker M."/>
            <person name="Reva O."/>
            <person name="Miroshnichenko M."/>
            <person name="Kyprides N."/>
            <person name="Woyke T."/>
            <person name="Gelfand M."/>
        </authorList>
    </citation>
    <scope>NUCLEOTIDE SEQUENCE [LARGE SCALE GENOMIC DNA]</scope>
    <source>
        <strain evidence="15 18">LF13</strain>
    </source>
</reference>
<evidence type="ECO:0000313" key="17">
    <source>
        <dbReference type="Proteomes" id="UP000004671"/>
    </source>
</evidence>
<comment type="catalytic activity">
    <reaction evidence="12">
        <text>L-proline(in) + Na(+)(in) = L-proline(out) + Na(+)(out)</text>
        <dbReference type="Rhea" id="RHEA:28967"/>
        <dbReference type="ChEBI" id="CHEBI:29101"/>
        <dbReference type="ChEBI" id="CHEBI:60039"/>
    </reaction>
</comment>
<dbReference type="EMBL" id="CP018099">
    <property type="protein sequence ID" value="APF19693.1"/>
    <property type="molecule type" value="Genomic_DNA"/>
</dbReference>
<dbReference type="InterPro" id="IPR038377">
    <property type="entry name" value="Na/Glc_symporter_sf"/>
</dbReference>
<feature type="transmembrane region" description="Helical" evidence="14">
    <location>
        <begin position="126"/>
        <end position="153"/>
    </location>
</feature>
<feature type="transmembrane region" description="Helical" evidence="14">
    <location>
        <begin position="234"/>
        <end position="254"/>
    </location>
</feature>
<dbReference type="Pfam" id="PF00474">
    <property type="entry name" value="SSF"/>
    <property type="match status" value="1"/>
</dbReference>
<evidence type="ECO:0000256" key="2">
    <source>
        <dbReference type="ARBA" id="ARBA00006434"/>
    </source>
</evidence>
<keyword evidence="9" id="KW-0406">Ion transport</keyword>
<organism evidence="16 17">
    <name type="scientific">Caldithrix abyssi DSM 13497</name>
    <dbReference type="NCBI Taxonomy" id="880073"/>
    <lineage>
        <taxon>Bacteria</taxon>
        <taxon>Pseudomonadati</taxon>
        <taxon>Calditrichota</taxon>
        <taxon>Calditrichia</taxon>
        <taxon>Calditrichales</taxon>
        <taxon>Calditrichaceae</taxon>
        <taxon>Caldithrix</taxon>
    </lineage>
</organism>
<keyword evidence="4" id="KW-1003">Cell membrane</keyword>
<proteinExistence type="inferred from homology"/>
<keyword evidence="11" id="KW-0739">Sodium transport</keyword>
<evidence type="ECO:0000313" key="15">
    <source>
        <dbReference type="EMBL" id="APF19693.1"/>
    </source>
</evidence>
<feature type="transmembrane region" description="Helical" evidence="14">
    <location>
        <begin position="375"/>
        <end position="394"/>
    </location>
</feature>
<keyword evidence="5 14" id="KW-0812">Transmembrane</keyword>
<evidence type="ECO:0000256" key="11">
    <source>
        <dbReference type="ARBA" id="ARBA00023201"/>
    </source>
</evidence>
<evidence type="ECO:0000313" key="18">
    <source>
        <dbReference type="Proteomes" id="UP000183868"/>
    </source>
</evidence>
<evidence type="ECO:0000256" key="13">
    <source>
        <dbReference type="RuleBase" id="RU362091"/>
    </source>
</evidence>
<dbReference type="InterPro" id="IPR050277">
    <property type="entry name" value="Sodium:Solute_Symporter"/>
</dbReference>
<keyword evidence="8" id="KW-0915">Sodium</keyword>
<dbReference type="RefSeq" id="WP_006926694.1">
    <property type="nucleotide sequence ID" value="NZ_CM001402.1"/>
</dbReference>
<comment type="subcellular location">
    <subcellularLocation>
        <location evidence="1">Cell membrane</location>
        <topology evidence="1">Multi-pass membrane protein</topology>
    </subcellularLocation>
</comment>
<sequence>MSGSQYTLVAVLIYAIGIGLLALLARRKGQSLESFAIGGRKDNPFFIGLSLAANMTSAATFVINPGLVYLYGFSGFLGYAVAAPAGIFLGLIVMSKKFRQMGEARNALTIPQWIGQRFNNEGMTRFFAVLSFLQITFIVLIAVGLTIVLSRVLQAPYPLILFLVLAFTLSYIVIGGASIHILTNSYQGIIMSVVAVLLIISGPLFGHLSLIEIFQTLKNIDPNLVRPTNPNSLLFRDLFEVFIANFLVGVAIICQPHILSKALYLRSDKDVNAYLLTVVVVGSLYFFVLFSGLYARVFLHGPLLPPDQSMAAYINQIFPPPVLALVTLGILAAGFSTLEGLFIALSTIFSIDLLKSFLQKRFAFNESVVEQKTLLGTRVFLIVLAVVVYFLSVWQIEHPSLSVAIFAQNGVYGLFVATFWPIFTGLFLPRIKAWVPFWAGALGLVVHFGMYYGKITHYHTNPGVCAAIALLVGGLFVLVFYRAGGKS</sequence>
<evidence type="ECO:0000256" key="5">
    <source>
        <dbReference type="ARBA" id="ARBA00022692"/>
    </source>
</evidence>
<evidence type="ECO:0000313" key="16">
    <source>
        <dbReference type="EMBL" id="EHO39810.1"/>
    </source>
</evidence>
<dbReference type="InParanoid" id="H1XYJ2"/>
<dbReference type="HOGENOM" id="CLU_018808_15_1_0"/>
<evidence type="ECO:0000256" key="9">
    <source>
        <dbReference type="ARBA" id="ARBA00023065"/>
    </source>
</evidence>
<evidence type="ECO:0000256" key="6">
    <source>
        <dbReference type="ARBA" id="ARBA00022847"/>
    </source>
</evidence>
<dbReference type="Proteomes" id="UP000004671">
    <property type="component" value="Chromosome"/>
</dbReference>
<dbReference type="InterPro" id="IPR001734">
    <property type="entry name" value="Na/solute_symporter"/>
</dbReference>
<dbReference type="KEGG" id="caby:Cabys_2945"/>
<dbReference type="Proteomes" id="UP000183868">
    <property type="component" value="Chromosome"/>
</dbReference>
<dbReference type="GO" id="GO:0015293">
    <property type="term" value="F:symporter activity"/>
    <property type="evidence" value="ECO:0007669"/>
    <property type="project" value="UniProtKB-KW"/>
</dbReference>
<dbReference type="Gene3D" id="1.20.1730.10">
    <property type="entry name" value="Sodium/glucose cotransporter"/>
    <property type="match status" value="1"/>
</dbReference>
<evidence type="ECO:0000256" key="12">
    <source>
        <dbReference type="ARBA" id="ARBA00033708"/>
    </source>
</evidence>
<keyword evidence="6" id="KW-0769">Symport</keyword>
<feature type="transmembrane region" description="Helical" evidence="14">
    <location>
        <begin position="406"/>
        <end position="428"/>
    </location>
</feature>
<dbReference type="PANTHER" id="PTHR48086:SF3">
    <property type="entry name" value="SODIUM_PROLINE SYMPORTER"/>
    <property type="match status" value="1"/>
</dbReference>
<keyword evidence="10 14" id="KW-0472">Membrane</keyword>
<name>H1XYJ2_CALAY</name>
<dbReference type="PaxDb" id="880073-Calab_0157"/>
<dbReference type="AlphaFoldDB" id="H1XYJ2"/>
<feature type="transmembrane region" description="Helical" evidence="14">
    <location>
        <begin position="45"/>
        <end position="63"/>
    </location>
</feature>
<evidence type="ECO:0000256" key="1">
    <source>
        <dbReference type="ARBA" id="ARBA00004651"/>
    </source>
</evidence>
<feature type="transmembrane region" description="Helical" evidence="14">
    <location>
        <begin position="189"/>
        <end position="214"/>
    </location>
</feature>
<accession>H1XYJ2</accession>
<evidence type="ECO:0000256" key="8">
    <source>
        <dbReference type="ARBA" id="ARBA00023053"/>
    </source>
</evidence>
<feature type="transmembrane region" description="Helical" evidence="14">
    <location>
        <begin position="6"/>
        <end position="25"/>
    </location>
</feature>
<keyword evidence="7 14" id="KW-1133">Transmembrane helix</keyword>
<feature type="transmembrane region" description="Helical" evidence="14">
    <location>
        <begin position="322"/>
        <end position="354"/>
    </location>
</feature>
<evidence type="ECO:0000256" key="14">
    <source>
        <dbReference type="SAM" id="Phobius"/>
    </source>
</evidence>
<dbReference type="OrthoDB" id="1400010at2"/>
<evidence type="ECO:0000256" key="10">
    <source>
        <dbReference type="ARBA" id="ARBA00023136"/>
    </source>
</evidence>
<dbReference type="STRING" id="880073.Cabys_2945"/>
<dbReference type="GO" id="GO:0005886">
    <property type="term" value="C:plasma membrane"/>
    <property type="evidence" value="ECO:0007669"/>
    <property type="project" value="UniProtKB-SubCell"/>
</dbReference>
<feature type="transmembrane region" description="Helical" evidence="14">
    <location>
        <begin position="159"/>
        <end position="182"/>
    </location>
</feature>
<dbReference type="PANTHER" id="PTHR48086">
    <property type="entry name" value="SODIUM/PROLINE SYMPORTER-RELATED"/>
    <property type="match status" value="1"/>
</dbReference>
<keyword evidence="17" id="KW-1185">Reference proteome</keyword>
<evidence type="ECO:0000256" key="7">
    <source>
        <dbReference type="ARBA" id="ARBA00022989"/>
    </source>
</evidence>
<dbReference type="PROSITE" id="PS50283">
    <property type="entry name" value="NA_SOLUT_SYMP_3"/>
    <property type="match status" value="1"/>
</dbReference>